<dbReference type="GO" id="GO:0005886">
    <property type="term" value="C:plasma membrane"/>
    <property type="evidence" value="ECO:0007669"/>
    <property type="project" value="UniProtKB-SubCell"/>
</dbReference>
<evidence type="ECO:0000313" key="10">
    <source>
        <dbReference type="Proteomes" id="UP000199475"/>
    </source>
</evidence>
<organism evidence="9 10">
    <name type="scientific">Tessaracoccus oleiagri</name>
    <dbReference type="NCBI Taxonomy" id="686624"/>
    <lineage>
        <taxon>Bacteria</taxon>
        <taxon>Bacillati</taxon>
        <taxon>Actinomycetota</taxon>
        <taxon>Actinomycetes</taxon>
        <taxon>Propionibacteriales</taxon>
        <taxon>Propionibacteriaceae</taxon>
        <taxon>Tessaracoccus</taxon>
    </lineage>
</organism>
<dbReference type="OrthoDB" id="9804439at2"/>
<keyword evidence="4 7" id="KW-0812">Transmembrane</keyword>
<keyword evidence="9" id="KW-0762">Sugar transport</keyword>
<protein>
    <submittedName>
        <fullName evidence="9">Multiple sugar transport system permease protein</fullName>
    </submittedName>
</protein>
<feature type="transmembrane region" description="Helical" evidence="7">
    <location>
        <begin position="25"/>
        <end position="47"/>
    </location>
</feature>
<dbReference type="STRING" id="686624.SAMN04488242_0378"/>
<evidence type="ECO:0000256" key="5">
    <source>
        <dbReference type="ARBA" id="ARBA00022989"/>
    </source>
</evidence>
<feature type="domain" description="ABC transmembrane type-1" evidence="8">
    <location>
        <begin position="87"/>
        <end position="299"/>
    </location>
</feature>
<keyword evidence="2 7" id="KW-0813">Transport</keyword>
<dbReference type="PANTHER" id="PTHR43005">
    <property type="entry name" value="BLR7065 PROTEIN"/>
    <property type="match status" value="1"/>
</dbReference>
<feature type="transmembrane region" description="Helical" evidence="7">
    <location>
        <begin position="91"/>
        <end position="113"/>
    </location>
</feature>
<comment type="subcellular location">
    <subcellularLocation>
        <location evidence="1 7">Cell membrane</location>
        <topology evidence="1 7">Multi-pass membrane protein</topology>
    </subcellularLocation>
</comment>
<evidence type="ECO:0000256" key="6">
    <source>
        <dbReference type="ARBA" id="ARBA00023136"/>
    </source>
</evidence>
<dbReference type="InterPro" id="IPR000515">
    <property type="entry name" value="MetI-like"/>
</dbReference>
<evidence type="ECO:0000259" key="8">
    <source>
        <dbReference type="PROSITE" id="PS50928"/>
    </source>
</evidence>
<evidence type="ECO:0000313" key="9">
    <source>
        <dbReference type="EMBL" id="SDL13594.1"/>
    </source>
</evidence>
<dbReference type="GO" id="GO:0055085">
    <property type="term" value="P:transmembrane transport"/>
    <property type="evidence" value="ECO:0007669"/>
    <property type="project" value="InterPro"/>
</dbReference>
<name>A0A1G9HLG6_9ACTN</name>
<dbReference type="CDD" id="cd06261">
    <property type="entry name" value="TM_PBP2"/>
    <property type="match status" value="1"/>
</dbReference>
<keyword evidence="10" id="KW-1185">Reference proteome</keyword>
<dbReference type="EMBL" id="FNGP01000001">
    <property type="protein sequence ID" value="SDL13594.1"/>
    <property type="molecule type" value="Genomic_DNA"/>
</dbReference>
<feature type="transmembrane region" description="Helical" evidence="7">
    <location>
        <begin position="278"/>
        <end position="302"/>
    </location>
</feature>
<evidence type="ECO:0000256" key="7">
    <source>
        <dbReference type="RuleBase" id="RU363032"/>
    </source>
</evidence>
<dbReference type="PANTHER" id="PTHR43005:SF1">
    <property type="entry name" value="SPERMIDINE_PUTRESCINE TRANSPORT SYSTEM PERMEASE PROTEIN"/>
    <property type="match status" value="1"/>
</dbReference>
<evidence type="ECO:0000256" key="4">
    <source>
        <dbReference type="ARBA" id="ARBA00022692"/>
    </source>
</evidence>
<feature type="transmembrane region" description="Helical" evidence="7">
    <location>
        <begin position="125"/>
        <end position="144"/>
    </location>
</feature>
<dbReference type="Pfam" id="PF00528">
    <property type="entry name" value="BPD_transp_1"/>
    <property type="match status" value="1"/>
</dbReference>
<dbReference type="SUPFAM" id="SSF161098">
    <property type="entry name" value="MetI-like"/>
    <property type="match status" value="1"/>
</dbReference>
<evidence type="ECO:0000256" key="1">
    <source>
        <dbReference type="ARBA" id="ARBA00004651"/>
    </source>
</evidence>
<feature type="transmembrane region" description="Helical" evidence="7">
    <location>
        <begin position="218"/>
        <end position="240"/>
    </location>
</feature>
<dbReference type="Gene3D" id="1.10.3720.10">
    <property type="entry name" value="MetI-like"/>
    <property type="match status" value="1"/>
</dbReference>
<dbReference type="RefSeq" id="WP_093248446.1">
    <property type="nucleotide sequence ID" value="NZ_FNGP01000001.1"/>
</dbReference>
<dbReference type="Proteomes" id="UP000199475">
    <property type="component" value="Unassembled WGS sequence"/>
</dbReference>
<feature type="transmembrane region" description="Helical" evidence="7">
    <location>
        <begin position="173"/>
        <end position="197"/>
    </location>
</feature>
<accession>A0A1G9HLG6</accession>
<keyword evidence="5 7" id="KW-1133">Transmembrane helix</keyword>
<sequence length="310" mass="33745">MTSAPVAASAAVLKDGRRRRPHGRLTAIVAILPFALFIAFFAAFPLIEVFRLSISRTSIVDGAFVSALSGADNYVRVLADPRAWNSLRVTLVFIVAAVVGTIILGLILALLVNRSVWLLGVARNILIWPAVIAPVVVSLMWLLLFSPTVGGVNKVFRTLGIGQQQWLNTETGALVVAILVDVWHWTPVVFLFLYTALQAISHDIIEAARIDGADERQILRHVILPLLTPAIAAAALIRLVQSVKAFDEIFLLTKGGPNDATMLASLHIRNMFFDRLDFGYAAALSIIVVLTVLVAVALYTIARRRVRGKS</sequence>
<dbReference type="PROSITE" id="PS50928">
    <property type="entry name" value="ABC_TM1"/>
    <property type="match status" value="1"/>
</dbReference>
<comment type="similarity">
    <text evidence="7">Belongs to the binding-protein-dependent transport system permease family.</text>
</comment>
<proteinExistence type="inferred from homology"/>
<evidence type="ECO:0000256" key="2">
    <source>
        <dbReference type="ARBA" id="ARBA00022448"/>
    </source>
</evidence>
<evidence type="ECO:0000256" key="3">
    <source>
        <dbReference type="ARBA" id="ARBA00022475"/>
    </source>
</evidence>
<reference evidence="9 10" key="1">
    <citation type="submission" date="2016-10" db="EMBL/GenBank/DDBJ databases">
        <authorList>
            <person name="de Groot N.N."/>
        </authorList>
    </citation>
    <scope>NUCLEOTIDE SEQUENCE [LARGE SCALE GENOMIC DNA]</scope>
    <source>
        <strain evidence="9 10">CGMCC 1.9159</strain>
    </source>
</reference>
<keyword evidence="6 7" id="KW-0472">Membrane</keyword>
<dbReference type="AlphaFoldDB" id="A0A1G9HLG6"/>
<gene>
    <name evidence="9" type="ORF">SAMN04488242_0378</name>
</gene>
<dbReference type="InterPro" id="IPR035906">
    <property type="entry name" value="MetI-like_sf"/>
</dbReference>
<keyword evidence="3" id="KW-1003">Cell membrane</keyword>